<evidence type="ECO:0000313" key="7">
    <source>
        <dbReference type="Proteomes" id="UP000588604"/>
    </source>
</evidence>
<evidence type="ECO:0000313" key="6">
    <source>
        <dbReference type="EMBL" id="MBB6327401.1"/>
    </source>
</evidence>
<dbReference type="Pfam" id="PF13545">
    <property type="entry name" value="HTH_Crp_2"/>
    <property type="match status" value="1"/>
</dbReference>
<dbReference type="Proteomes" id="UP000588604">
    <property type="component" value="Unassembled WGS sequence"/>
</dbReference>
<reference evidence="6 7" key="1">
    <citation type="submission" date="2020-08" db="EMBL/GenBank/DDBJ databases">
        <title>Genomic Encyclopedia of Type Strains, Phase IV (KMG-IV): sequencing the most valuable type-strain genomes for metagenomic binning, comparative biology and taxonomic classification.</title>
        <authorList>
            <person name="Goeker M."/>
        </authorList>
    </citation>
    <scope>NUCLEOTIDE SEQUENCE [LARGE SCALE GENOMIC DNA]</scope>
    <source>
        <strain evidence="6 7">DSM 102044</strain>
    </source>
</reference>
<evidence type="ECO:0000259" key="4">
    <source>
        <dbReference type="PROSITE" id="PS50042"/>
    </source>
</evidence>
<dbReference type="PROSITE" id="PS51063">
    <property type="entry name" value="HTH_CRP_2"/>
    <property type="match status" value="1"/>
</dbReference>
<dbReference type="SMART" id="SM00100">
    <property type="entry name" value="cNMP"/>
    <property type="match status" value="1"/>
</dbReference>
<dbReference type="InterPro" id="IPR014710">
    <property type="entry name" value="RmlC-like_jellyroll"/>
</dbReference>
<feature type="domain" description="HTH crp-type" evidence="5">
    <location>
        <begin position="133"/>
        <end position="206"/>
    </location>
</feature>
<keyword evidence="1" id="KW-0805">Transcription regulation</keyword>
<accession>A0A841MZK6</accession>
<dbReference type="InterPro" id="IPR050397">
    <property type="entry name" value="Env_Response_Regulators"/>
</dbReference>
<evidence type="ECO:0000259" key="5">
    <source>
        <dbReference type="PROSITE" id="PS51063"/>
    </source>
</evidence>
<dbReference type="GO" id="GO:0003677">
    <property type="term" value="F:DNA binding"/>
    <property type="evidence" value="ECO:0007669"/>
    <property type="project" value="UniProtKB-KW"/>
</dbReference>
<comment type="caution">
    <text evidence="6">The sequence shown here is derived from an EMBL/GenBank/DDBJ whole genome shotgun (WGS) entry which is preliminary data.</text>
</comment>
<dbReference type="PANTHER" id="PTHR24567:SF26">
    <property type="entry name" value="REGULATORY PROTEIN YEIL"/>
    <property type="match status" value="1"/>
</dbReference>
<organism evidence="6 7">
    <name type="scientific">Algoriphagus iocasae</name>
    <dbReference type="NCBI Taxonomy" id="1836499"/>
    <lineage>
        <taxon>Bacteria</taxon>
        <taxon>Pseudomonadati</taxon>
        <taxon>Bacteroidota</taxon>
        <taxon>Cytophagia</taxon>
        <taxon>Cytophagales</taxon>
        <taxon>Cyclobacteriaceae</taxon>
        <taxon>Algoriphagus</taxon>
    </lineage>
</organism>
<dbReference type="Gene3D" id="2.60.120.10">
    <property type="entry name" value="Jelly Rolls"/>
    <property type="match status" value="1"/>
</dbReference>
<dbReference type="Pfam" id="PF00027">
    <property type="entry name" value="cNMP_binding"/>
    <property type="match status" value="1"/>
</dbReference>
<sequence length="213" mass="24411">MNIFQAHTSSEPLEHSSFPDYKIFRKGDLIFHQGDDSEGFYLLKKGTIKLQKTLPNGTQTILRIVSEGEIFGDFFPSQDHSNSCSAFVIEEDTLVQKLDADKLNSPEIHKQFTHQLLNLNRQMGIRHDRFLSIEAEERIKASLYDLGSKRGKKFGDETLLKINLTHEEIAFLADTSRQMVTKTLSALKKSGLINYSRNRFLFRDLNQFKPAVS</sequence>
<dbReference type="RefSeq" id="WP_184496232.1">
    <property type="nucleotide sequence ID" value="NZ_JACIJO010000003.1"/>
</dbReference>
<keyword evidence="3" id="KW-0804">Transcription</keyword>
<feature type="domain" description="Cyclic nucleotide-binding" evidence="4">
    <location>
        <begin position="3"/>
        <end position="73"/>
    </location>
</feature>
<dbReference type="PROSITE" id="PS50042">
    <property type="entry name" value="CNMP_BINDING_3"/>
    <property type="match status" value="1"/>
</dbReference>
<dbReference type="EMBL" id="JACIJO010000003">
    <property type="protein sequence ID" value="MBB6327401.1"/>
    <property type="molecule type" value="Genomic_DNA"/>
</dbReference>
<dbReference type="InterPro" id="IPR018490">
    <property type="entry name" value="cNMP-bd_dom_sf"/>
</dbReference>
<dbReference type="InterPro" id="IPR012318">
    <property type="entry name" value="HTH_CRP"/>
</dbReference>
<keyword evidence="7" id="KW-1185">Reference proteome</keyword>
<dbReference type="SUPFAM" id="SSF51206">
    <property type="entry name" value="cAMP-binding domain-like"/>
    <property type="match status" value="1"/>
</dbReference>
<evidence type="ECO:0000256" key="2">
    <source>
        <dbReference type="ARBA" id="ARBA00023125"/>
    </source>
</evidence>
<dbReference type="GO" id="GO:0005829">
    <property type="term" value="C:cytosol"/>
    <property type="evidence" value="ECO:0007669"/>
    <property type="project" value="TreeGrafter"/>
</dbReference>
<dbReference type="Gene3D" id="1.10.10.10">
    <property type="entry name" value="Winged helix-like DNA-binding domain superfamily/Winged helix DNA-binding domain"/>
    <property type="match status" value="1"/>
</dbReference>
<dbReference type="InterPro" id="IPR036388">
    <property type="entry name" value="WH-like_DNA-bd_sf"/>
</dbReference>
<dbReference type="SUPFAM" id="SSF46785">
    <property type="entry name" value="Winged helix' DNA-binding domain"/>
    <property type="match status" value="1"/>
</dbReference>
<dbReference type="InterPro" id="IPR000595">
    <property type="entry name" value="cNMP-bd_dom"/>
</dbReference>
<name>A0A841MZK6_9BACT</name>
<dbReference type="GO" id="GO:0003700">
    <property type="term" value="F:DNA-binding transcription factor activity"/>
    <property type="evidence" value="ECO:0007669"/>
    <property type="project" value="TreeGrafter"/>
</dbReference>
<evidence type="ECO:0000256" key="3">
    <source>
        <dbReference type="ARBA" id="ARBA00023163"/>
    </source>
</evidence>
<dbReference type="InterPro" id="IPR036390">
    <property type="entry name" value="WH_DNA-bd_sf"/>
</dbReference>
<gene>
    <name evidence="6" type="ORF">FHS59_003044</name>
</gene>
<dbReference type="AlphaFoldDB" id="A0A841MZK6"/>
<dbReference type="PANTHER" id="PTHR24567">
    <property type="entry name" value="CRP FAMILY TRANSCRIPTIONAL REGULATORY PROTEIN"/>
    <property type="match status" value="1"/>
</dbReference>
<protein>
    <submittedName>
        <fullName evidence="6">CRP/FNR family transcriptional regulator</fullName>
    </submittedName>
</protein>
<dbReference type="CDD" id="cd00038">
    <property type="entry name" value="CAP_ED"/>
    <property type="match status" value="1"/>
</dbReference>
<keyword evidence="2" id="KW-0238">DNA-binding</keyword>
<proteinExistence type="predicted"/>
<evidence type="ECO:0000256" key="1">
    <source>
        <dbReference type="ARBA" id="ARBA00023015"/>
    </source>
</evidence>